<feature type="domain" description="ORC1/DEAH AAA+ ATPase" evidence="1">
    <location>
        <begin position="46"/>
        <end position="176"/>
    </location>
</feature>
<evidence type="ECO:0000313" key="4">
    <source>
        <dbReference type="Proteomes" id="UP000006892"/>
    </source>
</evidence>
<dbReference type="Proteomes" id="UP001154400">
    <property type="component" value="Chromosome"/>
</dbReference>
<evidence type="ECO:0000313" key="3">
    <source>
        <dbReference type="EMBL" id="CBH48612.1"/>
    </source>
</evidence>
<protein>
    <submittedName>
        <fullName evidence="3">Uncharacterized protein</fullName>
    </submittedName>
</protein>
<dbReference type="EMBL" id="FN563149">
    <property type="protein sequence ID" value="CBH48612.1"/>
    <property type="molecule type" value="Genomic_DNA"/>
</dbReference>
<evidence type="ECO:0000259" key="2">
    <source>
        <dbReference type="Pfam" id="PF21962"/>
    </source>
</evidence>
<organism evidence="3">
    <name type="scientific">Rhodococcus hoagii (strain 103S)</name>
    <name type="common">Rhodococcus equi</name>
    <dbReference type="NCBI Taxonomy" id="685727"/>
    <lineage>
        <taxon>Bacteria</taxon>
        <taxon>Bacillati</taxon>
        <taxon>Actinomycetota</taxon>
        <taxon>Actinomycetes</taxon>
        <taxon>Mycobacteriales</taxon>
        <taxon>Nocardiaceae</taxon>
        <taxon>Prescottella</taxon>
    </lineage>
</organism>
<dbReference type="Pfam" id="PF13401">
    <property type="entry name" value="AAA_22"/>
    <property type="match status" value="1"/>
</dbReference>
<dbReference type="AlphaFoldDB" id="A0A3S5Y7S1"/>
<accession>A0A3S5Y7S1</accession>
<dbReference type="Pfam" id="PF21962">
    <property type="entry name" value="DUF6924"/>
    <property type="match status" value="1"/>
</dbReference>
<sequence>MRVVALSLPRVRTPTDTFITTKAHRRVRRVRRHRPPRGDHRNLLRPAGVGKTLSARRHARWDKAEPLLEEWGPRDKDAERPISAARARARNRTIVYTLYAGTTVRRIHEDLARITTHASVCIGEHTDPSARGDRIQLRIIDESEHLTSSALEMLRDEYDRGNHGLIFIGDARHRKWLLLPRPALQPCQVRPPLPYARAAEFWGAGYIGRMSMTWPQVRGLSYSTMGRSVRAETWADGTYTGKVWFQPPTSWRIENASGEVTYIENATDEYRRGDDGIMVHVVKSPHRWVMMTGHAPSLLLQAYSMWLPQEQGVPAQLDEPTSPREVDVRGRTGWEVQFTDQSINRTGRIVTYVIDAETGVALSRSTPGLALELSDPLIDEPFDPALFTWTGPTRDEEDLANAGQREYEAKMQALSQMPAAQVTWTPGKIQARPIDGDPRTGALNLQVMPNYQDFTLRQWVTELGEPAGELSTRTPLMHRATVGPWTYEIRSHTPIDTGDCERIIASIVPADLPSTPADQIREAIDLEAAEQADAKLTRMLGTGRRLADYLGGDGGVSLLIRTDFSDDAKWREAAAAAMAPGEGENSDFSADLTCIDNPENNGLSIPDLIERIGDHPPYYVFIADHTTITDPEHPILAVDTGPEDFGSTRGQTVRVIPSQMWSVENNLSISNMDFDEFVESAGPDGVYRGF</sequence>
<dbReference type="KEGG" id="req:REQ_25800"/>
<proteinExistence type="predicted"/>
<dbReference type="InterPro" id="IPR053832">
    <property type="entry name" value="DUF6924"/>
</dbReference>
<evidence type="ECO:0000259" key="1">
    <source>
        <dbReference type="Pfam" id="PF13401"/>
    </source>
</evidence>
<feature type="domain" description="DUF6924" evidence="2">
    <location>
        <begin position="557"/>
        <end position="690"/>
    </location>
</feature>
<dbReference type="InterPro" id="IPR049945">
    <property type="entry name" value="AAA_22"/>
</dbReference>
<dbReference type="GO" id="GO:0016887">
    <property type="term" value="F:ATP hydrolysis activity"/>
    <property type="evidence" value="ECO:0007669"/>
    <property type="project" value="InterPro"/>
</dbReference>
<name>A0A3S5Y7S1_RHOH1</name>
<reference evidence="3" key="1">
    <citation type="journal article" date="2010" name="PLoS Genet.">
        <title>The genome of a pathogenic rhodococcus: cooptive virulence underpinned by key gene acquisitions.</title>
        <authorList>
            <person name="Letek M."/>
            <person name="Gonzalez P."/>
            <person name="Macarthur I."/>
            <person name="Rodriguez H."/>
            <person name="Freeman T.C."/>
            <person name="Valero-Rello A."/>
            <person name="Blanco M."/>
            <person name="Buckley T."/>
            <person name="Cherevach I."/>
            <person name="Fahey R."/>
            <person name="Hapeshi A."/>
            <person name="Holdstock J."/>
            <person name="Leadon D."/>
            <person name="Navas J."/>
            <person name="Ocampo A."/>
            <person name="Quail M.A."/>
            <person name="Sanders M."/>
            <person name="Scortti M.M."/>
            <person name="Prescott J.F."/>
            <person name="Fogarty U."/>
            <person name="Meijer W.G."/>
            <person name="Parkhill J."/>
            <person name="Bentley S.D."/>
            <person name="Vazquez-Boland J.A."/>
        </authorList>
    </citation>
    <scope>NUCLEOTIDE SEQUENCE [LARGE SCALE GENOMIC DNA]</scope>
    <source>
        <strain evidence="3 4">103S</strain>
    </source>
</reference>
<gene>
    <name evidence="3" type="ordered locus">REQ_25800</name>
</gene>